<keyword evidence="4" id="KW-0808">Transferase</keyword>
<reference evidence="8 9" key="1">
    <citation type="submission" date="2019-04" db="EMBL/GenBank/DDBJ databases">
        <title>Genome sequence of Pelagicola litoralis CL-ES2.</title>
        <authorList>
            <person name="Cao J."/>
        </authorList>
    </citation>
    <scope>NUCLEOTIDE SEQUENCE [LARGE SCALE GENOMIC DNA]</scope>
    <source>
        <strain evidence="8 9">CL-ES2</strain>
    </source>
</reference>
<protein>
    <recommendedName>
        <fullName evidence="2">site-specific DNA-methyltransferase (adenine-specific)</fullName>
        <ecNumber evidence="2">2.1.1.72</ecNumber>
    </recommendedName>
</protein>
<dbReference type="SUPFAM" id="SSF53335">
    <property type="entry name" value="S-adenosyl-L-methionine-dependent methyltransferases"/>
    <property type="match status" value="1"/>
</dbReference>
<dbReference type="InterPro" id="IPR012263">
    <property type="entry name" value="M_m6A_EcoRV"/>
</dbReference>
<organism evidence="8 9">
    <name type="scientific">Shimia litoralis</name>
    <dbReference type="NCBI Taxonomy" id="420403"/>
    <lineage>
        <taxon>Bacteria</taxon>
        <taxon>Pseudomonadati</taxon>
        <taxon>Pseudomonadota</taxon>
        <taxon>Alphaproteobacteria</taxon>
        <taxon>Rhodobacterales</taxon>
        <taxon>Roseobacteraceae</taxon>
    </lineage>
</organism>
<dbReference type="InterPro" id="IPR012327">
    <property type="entry name" value="MeTrfase_D12"/>
</dbReference>
<evidence type="ECO:0000256" key="2">
    <source>
        <dbReference type="ARBA" id="ARBA00011900"/>
    </source>
</evidence>
<dbReference type="InterPro" id="IPR029063">
    <property type="entry name" value="SAM-dependent_MTases_sf"/>
</dbReference>
<evidence type="ECO:0000313" key="8">
    <source>
        <dbReference type="EMBL" id="TKZ17999.1"/>
    </source>
</evidence>
<keyword evidence="9" id="KW-1185">Reference proteome</keyword>
<dbReference type="RefSeq" id="WP_138016955.1">
    <property type="nucleotide sequence ID" value="NZ_SULI01000019.1"/>
</dbReference>
<evidence type="ECO:0000313" key="9">
    <source>
        <dbReference type="Proteomes" id="UP000306575"/>
    </source>
</evidence>
<keyword evidence="3 8" id="KW-0489">Methyltransferase</keyword>
<name>A0A4U7MXR3_9RHOB</name>
<dbReference type="GO" id="GO:0009007">
    <property type="term" value="F:site-specific DNA-methyltransferase (adenine-specific) activity"/>
    <property type="evidence" value="ECO:0007669"/>
    <property type="project" value="UniProtKB-EC"/>
</dbReference>
<gene>
    <name evidence="8" type="ORF">FAP39_13665</name>
</gene>
<dbReference type="GO" id="GO:0009307">
    <property type="term" value="P:DNA restriction-modification system"/>
    <property type="evidence" value="ECO:0007669"/>
    <property type="project" value="InterPro"/>
</dbReference>
<evidence type="ECO:0000256" key="4">
    <source>
        <dbReference type="ARBA" id="ARBA00022679"/>
    </source>
</evidence>
<comment type="similarity">
    <text evidence="1">Belongs to the N(4)/N(6)-methyltransferase family.</text>
</comment>
<keyword evidence="5" id="KW-0949">S-adenosyl-L-methionine</keyword>
<dbReference type="PANTHER" id="PTHR30481:SF4">
    <property type="entry name" value="SITE-SPECIFIC DNA-METHYLTRANSFERASE (ADENINE-SPECIFIC)"/>
    <property type="match status" value="1"/>
</dbReference>
<feature type="binding site" evidence="7">
    <location>
        <position position="66"/>
    </location>
    <ligand>
        <name>S-adenosyl-L-methionine</name>
        <dbReference type="ChEBI" id="CHEBI:59789"/>
    </ligand>
</feature>
<dbReference type="GO" id="GO:0043565">
    <property type="term" value="F:sequence-specific DNA binding"/>
    <property type="evidence" value="ECO:0007669"/>
    <property type="project" value="TreeGrafter"/>
</dbReference>
<accession>A0A4U7MXR3</accession>
<dbReference type="GO" id="GO:1904047">
    <property type="term" value="F:S-adenosyl-L-methionine binding"/>
    <property type="evidence" value="ECO:0007669"/>
    <property type="project" value="TreeGrafter"/>
</dbReference>
<feature type="binding site" evidence="7">
    <location>
        <position position="189"/>
    </location>
    <ligand>
        <name>S-adenosyl-L-methionine</name>
        <dbReference type="ChEBI" id="CHEBI:59789"/>
    </ligand>
</feature>
<feature type="binding site" evidence="7">
    <location>
        <position position="18"/>
    </location>
    <ligand>
        <name>S-adenosyl-L-methionine</name>
        <dbReference type="ChEBI" id="CHEBI:59789"/>
    </ligand>
</feature>
<dbReference type="OrthoDB" id="9805629at2"/>
<dbReference type="Proteomes" id="UP000306575">
    <property type="component" value="Unassembled WGS sequence"/>
</dbReference>
<proteinExistence type="inferred from homology"/>
<evidence type="ECO:0000256" key="7">
    <source>
        <dbReference type="PIRSR" id="PIRSR000398-1"/>
    </source>
</evidence>
<comment type="caution">
    <text evidence="8">The sequence shown here is derived from an EMBL/GenBank/DDBJ whole genome shotgun (WGS) entry which is preliminary data.</text>
</comment>
<dbReference type="PRINTS" id="PR00505">
    <property type="entry name" value="D12N6MTFRASE"/>
</dbReference>
<dbReference type="AlphaFoldDB" id="A0A4U7MXR3"/>
<evidence type="ECO:0000256" key="5">
    <source>
        <dbReference type="ARBA" id="ARBA00022691"/>
    </source>
</evidence>
<dbReference type="EC" id="2.1.1.72" evidence="2"/>
<evidence type="ECO:0000256" key="3">
    <source>
        <dbReference type="ARBA" id="ARBA00022603"/>
    </source>
</evidence>
<dbReference type="InterPro" id="IPR023095">
    <property type="entry name" value="Ade_MeTrfase_dom_2"/>
</dbReference>
<dbReference type="GO" id="GO:0032259">
    <property type="term" value="P:methylation"/>
    <property type="evidence" value="ECO:0007669"/>
    <property type="project" value="UniProtKB-KW"/>
</dbReference>
<feature type="binding site" evidence="7">
    <location>
        <position position="22"/>
    </location>
    <ligand>
        <name>S-adenosyl-L-methionine</name>
        <dbReference type="ChEBI" id="CHEBI:59789"/>
    </ligand>
</feature>
<dbReference type="PANTHER" id="PTHR30481">
    <property type="entry name" value="DNA ADENINE METHYLASE"/>
    <property type="match status" value="1"/>
</dbReference>
<dbReference type="Gene3D" id="3.40.50.150">
    <property type="entry name" value="Vaccinia Virus protein VP39"/>
    <property type="match status" value="1"/>
</dbReference>
<dbReference type="EMBL" id="SULI01000019">
    <property type="protein sequence ID" value="TKZ17999.1"/>
    <property type="molecule type" value="Genomic_DNA"/>
</dbReference>
<dbReference type="Pfam" id="PF02086">
    <property type="entry name" value="MethyltransfD12"/>
    <property type="match status" value="1"/>
</dbReference>
<dbReference type="PIRSF" id="PIRSF000398">
    <property type="entry name" value="M_m6A_EcoRV"/>
    <property type="match status" value="1"/>
</dbReference>
<evidence type="ECO:0000256" key="1">
    <source>
        <dbReference type="ARBA" id="ARBA00006594"/>
    </source>
</evidence>
<sequence>MQTPPQTPVTPISPVAPWLGGKRNLAKRITAILDRTPHTTYAEPFVGMGGIFLRRSMRPRAEVINDLGRDIANLFRILQRHYPQFIDCLKFQLTTRVEFERLVAINPETLTDLERAARFLYLQRTAFGGKVSGRNFGVSADRPGRFNLSTLEPMLEDVHARLSGVVIECLTYAEFIRRYDKPKTLFYLDPPYWGCEDDYGKAMFSAEDFTTLAEQLHQIKGQFLMSINDTPEIRGIFAGFQLTQVETTYTVGKTNDKRPKRAELLISNFKWDLKGD</sequence>
<dbReference type="GO" id="GO:0006298">
    <property type="term" value="P:mismatch repair"/>
    <property type="evidence" value="ECO:0007669"/>
    <property type="project" value="TreeGrafter"/>
</dbReference>
<comment type="catalytic activity">
    <reaction evidence="6">
        <text>a 2'-deoxyadenosine in DNA + S-adenosyl-L-methionine = an N(6)-methyl-2'-deoxyadenosine in DNA + S-adenosyl-L-homocysteine + H(+)</text>
        <dbReference type="Rhea" id="RHEA:15197"/>
        <dbReference type="Rhea" id="RHEA-COMP:12418"/>
        <dbReference type="Rhea" id="RHEA-COMP:12419"/>
        <dbReference type="ChEBI" id="CHEBI:15378"/>
        <dbReference type="ChEBI" id="CHEBI:57856"/>
        <dbReference type="ChEBI" id="CHEBI:59789"/>
        <dbReference type="ChEBI" id="CHEBI:90615"/>
        <dbReference type="ChEBI" id="CHEBI:90616"/>
        <dbReference type="EC" id="2.1.1.72"/>
    </reaction>
</comment>
<dbReference type="Gene3D" id="1.10.1020.10">
    <property type="entry name" value="Adenine-specific Methyltransferase, Domain 2"/>
    <property type="match status" value="1"/>
</dbReference>
<evidence type="ECO:0000256" key="6">
    <source>
        <dbReference type="ARBA" id="ARBA00047942"/>
    </source>
</evidence>